<organism evidence="8">
    <name type="scientific">Enterobacter agglomerans</name>
    <name type="common">Erwinia herbicola</name>
    <name type="synonym">Pantoea agglomerans</name>
    <dbReference type="NCBI Taxonomy" id="549"/>
    <lineage>
        <taxon>Bacteria</taxon>
        <taxon>Pseudomonadati</taxon>
        <taxon>Pseudomonadota</taxon>
        <taxon>Gammaproteobacteria</taxon>
        <taxon>Enterobacterales</taxon>
        <taxon>Erwiniaceae</taxon>
        <taxon>Pantoea</taxon>
        <taxon>Pantoea agglomerans group</taxon>
    </lineage>
</organism>
<dbReference type="AlphaFoldDB" id="A0A0D4ZZI7"/>
<evidence type="ECO:0000256" key="5">
    <source>
        <dbReference type="ARBA" id="ARBA00022989"/>
    </source>
</evidence>
<feature type="transmembrane region" description="Helical" evidence="7">
    <location>
        <begin position="71"/>
        <end position="98"/>
    </location>
</feature>
<sequence>MLTGYPLTDTFHAILALGLGMARIFPCLLLTPIFSFSVIKGLLRTAIAVALALFIAPGIKEQIDVLEPTMMALAGLVLKELMIGTLLGLLLALPFWLYESVGALFDNQRGALMGGQINPQLGPDVTPLGKLMQQVLILLLVTGLGLSTITQVIWDSYHLWSATQWIPFPAEAGFHVWLTLLGKIFSDMVLYAGPPVALMLLLDFAIGVMSLYSPQLQATALTIPLKCLLGMLFFILYLPLLDHLGNARLYELRDLIPVLSQIFAPSAGSAP</sequence>
<keyword evidence="6 7" id="KW-0472">Membrane</keyword>
<dbReference type="RefSeq" id="WP_010245919.1">
    <property type="nucleotide sequence ID" value="NZ_ADWZ01000001.1"/>
</dbReference>
<dbReference type="PRINTS" id="PR00953">
    <property type="entry name" value="TYPE3IMRPROT"/>
</dbReference>
<evidence type="ECO:0000256" key="3">
    <source>
        <dbReference type="ARBA" id="ARBA00022475"/>
    </source>
</evidence>
<protein>
    <submittedName>
        <fullName evidence="8">Type III secretion system protein</fullName>
    </submittedName>
</protein>
<dbReference type="PANTHER" id="PTHR30065">
    <property type="entry name" value="FLAGELLAR BIOSYNTHETIC PROTEIN FLIR"/>
    <property type="match status" value="1"/>
</dbReference>
<evidence type="ECO:0000256" key="7">
    <source>
        <dbReference type="RuleBase" id="RU362072"/>
    </source>
</evidence>
<evidence type="ECO:0000313" key="8">
    <source>
        <dbReference type="EMBL" id="AJW29672.1"/>
    </source>
</evidence>
<accession>A0A0D4ZZI7</accession>
<feature type="transmembrane region" description="Helical" evidence="7">
    <location>
        <begin position="12"/>
        <end position="34"/>
    </location>
</feature>
<feature type="transmembrane region" description="Helical" evidence="7">
    <location>
        <begin position="218"/>
        <end position="240"/>
    </location>
</feature>
<keyword evidence="4 7" id="KW-0812">Transmembrane</keyword>
<reference evidence="8" key="1">
    <citation type="submission" date="2014-10" db="EMBL/GenBank/DDBJ databases">
        <authorList>
            <person name="Robin F."/>
            <person name="Le Brun C."/>
        </authorList>
    </citation>
    <scope>NUCLEOTIDE SEQUENCE</scope>
    <source>
        <strain evidence="8">DC432</strain>
    </source>
</reference>
<gene>
    <name evidence="8" type="primary">hrcT</name>
</gene>
<dbReference type="GO" id="GO:0005886">
    <property type="term" value="C:plasma membrane"/>
    <property type="evidence" value="ECO:0007669"/>
    <property type="project" value="UniProtKB-SubCell"/>
</dbReference>
<reference evidence="8" key="2">
    <citation type="journal article" date="2015" name="Mol. Genet. Genomics">
        <title>Inheritance of Pantoea type III secretion systems through both vertical and horizontal transfer.</title>
        <authorList>
            <person name="Kirzinger M.W."/>
            <person name="Butz C.J."/>
            <person name="Stavrinides J."/>
        </authorList>
    </citation>
    <scope>NUCLEOTIDE SEQUENCE</scope>
    <source>
        <strain evidence="8">DC432</strain>
    </source>
</reference>
<keyword evidence="5 7" id="KW-1133">Transmembrane helix</keyword>
<keyword evidence="3 7" id="KW-1003">Cell membrane</keyword>
<dbReference type="NCBIfam" id="TIGR01401">
    <property type="entry name" value="fliR_like_III"/>
    <property type="match status" value="1"/>
</dbReference>
<proteinExistence type="inferred from homology"/>
<dbReference type="PANTHER" id="PTHR30065:SF1">
    <property type="entry name" value="SURFACE PRESENTATION OF ANTIGENS PROTEIN SPAR"/>
    <property type="match status" value="1"/>
</dbReference>
<comment type="similarity">
    <text evidence="2 7">Belongs to the FliR/MopE/SpaR family.</text>
</comment>
<feature type="transmembrane region" description="Helical" evidence="7">
    <location>
        <begin position="41"/>
        <end position="59"/>
    </location>
</feature>
<comment type="subcellular location">
    <subcellularLocation>
        <location evidence="1 7">Cell membrane</location>
        <topology evidence="1 7">Multi-pass membrane protein</topology>
    </subcellularLocation>
</comment>
<evidence type="ECO:0000256" key="4">
    <source>
        <dbReference type="ARBA" id="ARBA00022692"/>
    </source>
</evidence>
<dbReference type="PATRIC" id="fig|549.21.peg.2388"/>
<feature type="transmembrane region" description="Helical" evidence="7">
    <location>
        <begin position="189"/>
        <end position="212"/>
    </location>
</feature>
<dbReference type="InterPro" id="IPR006304">
    <property type="entry name" value="T3SS_SpaR/YscT"/>
</dbReference>
<evidence type="ECO:0000256" key="1">
    <source>
        <dbReference type="ARBA" id="ARBA00004651"/>
    </source>
</evidence>
<dbReference type="OrthoDB" id="9807748at2"/>
<dbReference type="GO" id="GO:0006605">
    <property type="term" value="P:protein targeting"/>
    <property type="evidence" value="ECO:0007669"/>
    <property type="project" value="UniProtKB-UniRule"/>
</dbReference>
<dbReference type="InterPro" id="IPR002010">
    <property type="entry name" value="T3SS_IM_R"/>
</dbReference>
<feature type="transmembrane region" description="Helical" evidence="7">
    <location>
        <begin position="135"/>
        <end position="154"/>
    </location>
</feature>
<evidence type="ECO:0000256" key="2">
    <source>
        <dbReference type="ARBA" id="ARBA00009772"/>
    </source>
</evidence>
<name>A0A0D4ZZI7_ENTAG</name>
<evidence type="ECO:0000256" key="6">
    <source>
        <dbReference type="ARBA" id="ARBA00023136"/>
    </source>
</evidence>
<dbReference type="EMBL" id="KM978039">
    <property type="protein sequence ID" value="AJW29672.1"/>
    <property type="molecule type" value="Genomic_DNA"/>
</dbReference>
<dbReference type="Pfam" id="PF01311">
    <property type="entry name" value="Bac_export_1"/>
    <property type="match status" value="1"/>
</dbReference>